<feature type="region of interest" description="Disordered" evidence="1">
    <location>
        <begin position="1"/>
        <end position="43"/>
    </location>
</feature>
<organism evidence="2 3">
    <name type="scientific">Halopenitus salinus</name>
    <dbReference type="NCBI Taxonomy" id="1198295"/>
    <lineage>
        <taxon>Archaea</taxon>
        <taxon>Methanobacteriati</taxon>
        <taxon>Methanobacteriota</taxon>
        <taxon>Stenosarchaea group</taxon>
        <taxon>Halobacteria</taxon>
        <taxon>Halobacteriales</taxon>
        <taxon>Haloferacaceae</taxon>
        <taxon>Halopenitus</taxon>
    </lineage>
</organism>
<protein>
    <submittedName>
        <fullName evidence="2">Uncharacterized protein</fullName>
    </submittedName>
</protein>
<reference evidence="2 3" key="1">
    <citation type="journal article" date="2019" name="Int. J. Syst. Evol. Microbiol.">
        <title>The Global Catalogue of Microorganisms (GCM) 10K type strain sequencing project: providing services to taxonomists for standard genome sequencing and annotation.</title>
        <authorList>
            <consortium name="The Broad Institute Genomics Platform"/>
            <consortium name="The Broad Institute Genome Sequencing Center for Infectious Disease"/>
            <person name="Wu L."/>
            <person name="Ma J."/>
        </authorList>
    </citation>
    <scope>NUCLEOTIDE SEQUENCE [LARGE SCALE GENOMIC DNA]</scope>
    <source>
        <strain evidence="2 3">SKJ47</strain>
    </source>
</reference>
<name>A0ABD5UQZ2_9EURY</name>
<proteinExistence type="predicted"/>
<dbReference type="EMBL" id="JBHSXL010000003">
    <property type="protein sequence ID" value="MFC6891857.1"/>
    <property type="molecule type" value="Genomic_DNA"/>
</dbReference>
<dbReference type="RefSeq" id="WP_379740892.1">
    <property type="nucleotide sequence ID" value="NZ_JBHSVN010000001.1"/>
</dbReference>
<sequence length="43" mass="4711">MIRRPPPSEAFDGALATLDGERLSRETPAVSARESRIDADISR</sequence>
<evidence type="ECO:0000313" key="2">
    <source>
        <dbReference type="EMBL" id="MFC6891857.1"/>
    </source>
</evidence>
<feature type="compositionally biased region" description="Basic and acidic residues" evidence="1">
    <location>
        <begin position="33"/>
        <end position="43"/>
    </location>
</feature>
<comment type="caution">
    <text evidence="2">The sequence shown here is derived from an EMBL/GenBank/DDBJ whole genome shotgun (WGS) entry which is preliminary data.</text>
</comment>
<keyword evidence="3" id="KW-1185">Reference proteome</keyword>
<dbReference type="Proteomes" id="UP001596296">
    <property type="component" value="Unassembled WGS sequence"/>
</dbReference>
<accession>A0ABD5UQZ2</accession>
<evidence type="ECO:0000256" key="1">
    <source>
        <dbReference type="SAM" id="MobiDB-lite"/>
    </source>
</evidence>
<evidence type="ECO:0000313" key="3">
    <source>
        <dbReference type="Proteomes" id="UP001596296"/>
    </source>
</evidence>
<dbReference type="AlphaFoldDB" id="A0ABD5UQZ2"/>
<gene>
    <name evidence="2" type="ORF">ACFQE9_04400</name>
</gene>